<keyword evidence="1" id="KW-1133">Transmembrane helix</keyword>
<feature type="transmembrane region" description="Helical" evidence="1">
    <location>
        <begin position="44"/>
        <end position="66"/>
    </location>
</feature>
<feature type="transmembrane region" description="Helical" evidence="1">
    <location>
        <begin position="12"/>
        <end position="32"/>
    </location>
</feature>
<reference evidence="2 3" key="1">
    <citation type="submission" date="2020-08" db="EMBL/GenBank/DDBJ databases">
        <title>Functional genomics of gut bacteria from endangered species of beetles.</title>
        <authorList>
            <person name="Carlos-Shanley C."/>
        </authorList>
    </citation>
    <scope>NUCLEOTIDE SEQUENCE [LARGE SCALE GENOMIC DNA]</scope>
    <source>
        <strain evidence="2 3">S00152</strain>
    </source>
</reference>
<dbReference type="Proteomes" id="UP000517315">
    <property type="component" value="Unassembled WGS sequence"/>
</dbReference>
<protein>
    <submittedName>
        <fullName evidence="2">Uncharacterized protein</fullName>
    </submittedName>
</protein>
<evidence type="ECO:0000256" key="1">
    <source>
        <dbReference type="SAM" id="Phobius"/>
    </source>
</evidence>
<dbReference type="EMBL" id="JACJIG010000004">
    <property type="protein sequence ID" value="MBA8919573.1"/>
    <property type="molecule type" value="Genomic_DNA"/>
</dbReference>
<keyword evidence="3" id="KW-1185">Reference proteome</keyword>
<sequence>MVKEMMENFKKYVFIMPFVGLFVSLLSFVYFFGVTGVEGSMWAAVLYCALPFLMYTILCLPLWIYFKVSKKRSIHRNEEHT</sequence>
<evidence type="ECO:0000313" key="3">
    <source>
        <dbReference type="Proteomes" id="UP000517315"/>
    </source>
</evidence>
<comment type="caution">
    <text evidence="2">The sequence shown here is derived from an EMBL/GenBank/DDBJ whole genome shotgun (WGS) entry which is preliminary data.</text>
</comment>
<name>A0ABR6B613_9BACI</name>
<evidence type="ECO:0000313" key="2">
    <source>
        <dbReference type="EMBL" id="MBA8919573.1"/>
    </source>
</evidence>
<accession>A0ABR6B613</accession>
<proteinExistence type="predicted"/>
<gene>
    <name evidence="2" type="ORF">HNP39_003329</name>
</gene>
<organism evidence="2 3">
    <name type="scientific">Bacillus aerius</name>
    <dbReference type="NCBI Taxonomy" id="293388"/>
    <lineage>
        <taxon>Bacteria</taxon>
        <taxon>Bacillati</taxon>
        <taxon>Bacillota</taxon>
        <taxon>Bacilli</taxon>
        <taxon>Bacillales</taxon>
        <taxon>Bacillaceae</taxon>
        <taxon>Bacillus</taxon>
    </lineage>
</organism>
<keyword evidence="1" id="KW-0812">Transmembrane</keyword>
<keyword evidence="1" id="KW-0472">Membrane</keyword>